<dbReference type="EMBL" id="KQ971321">
    <property type="protein sequence ID" value="KYB28651.1"/>
    <property type="molecule type" value="Genomic_DNA"/>
</dbReference>
<dbReference type="Proteomes" id="UP000007266">
    <property type="component" value="Linkage group 3"/>
</dbReference>
<accession>A0A139WLE5</accession>
<gene>
    <name evidence="2" type="primary">AUGUSTUS-3.0.2_32391</name>
    <name evidence="2" type="ORF">TcasGA2_TC032391</name>
</gene>
<feature type="region of interest" description="Disordered" evidence="1">
    <location>
        <begin position="33"/>
        <end position="71"/>
    </location>
</feature>
<name>A0A139WLE5_TRICA</name>
<sequence length="92" mass="10656">MTVKIREHVEKKPKKRKVEIQINNLVEPETRKRAFRTAKKKSATRKEVRRVRKRQNSVSSGTSTVSKSDSEFHKLLSSGAYSNKPFRLDLTS</sequence>
<dbReference type="AlphaFoldDB" id="A0A139WLE5"/>
<dbReference type="InParanoid" id="A0A139WLE5"/>
<feature type="compositionally biased region" description="Basic residues" evidence="1">
    <location>
        <begin position="33"/>
        <end position="55"/>
    </location>
</feature>
<keyword evidence="3" id="KW-1185">Reference proteome</keyword>
<evidence type="ECO:0000313" key="3">
    <source>
        <dbReference type="Proteomes" id="UP000007266"/>
    </source>
</evidence>
<reference evidence="2 3" key="2">
    <citation type="journal article" date="2010" name="Nucleic Acids Res.">
        <title>BeetleBase in 2010: revisions to provide comprehensive genomic information for Tribolium castaneum.</title>
        <authorList>
            <person name="Kim H.S."/>
            <person name="Murphy T."/>
            <person name="Xia J."/>
            <person name="Caragea D."/>
            <person name="Park Y."/>
            <person name="Beeman R.W."/>
            <person name="Lorenzen M.D."/>
            <person name="Butcher S."/>
            <person name="Manak J.R."/>
            <person name="Brown S.J."/>
        </authorList>
    </citation>
    <scope>GENOME REANNOTATION</scope>
    <source>
        <strain evidence="2 3">Georgia GA2</strain>
    </source>
</reference>
<proteinExistence type="predicted"/>
<evidence type="ECO:0000256" key="1">
    <source>
        <dbReference type="SAM" id="MobiDB-lite"/>
    </source>
</evidence>
<feature type="compositionally biased region" description="Low complexity" evidence="1">
    <location>
        <begin position="57"/>
        <end position="67"/>
    </location>
</feature>
<protein>
    <submittedName>
        <fullName evidence="2">Uncharacterized protein</fullName>
    </submittedName>
</protein>
<evidence type="ECO:0000313" key="2">
    <source>
        <dbReference type="EMBL" id="KYB28651.1"/>
    </source>
</evidence>
<reference evidence="2 3" key="1">
    <citation type="journal article" date="2008" name="Nature">
        <title>The genome of the model beetle and pest Tribolium castaneum.</title>
        <authorList>
            <consortium name="Tribolium Genome Sequencing Consortium"/>
            <person name="Richards S."/>
            <person name="Gibbs R.A."/>
            <person name="Weinstock G.M."/>
            <person name="Brown S.J."/>
            <person name="Denell R."/>
            <person name="Beeman R.W."/>
            <person name="Gibbs R."/>
            <person name="Beeman R.W."/>
            <person name="Brown S.J."/>
            <person name="Bucher G."/>
            <person name="Friedrich M."/>
            <person name="Grimmelikhuijzen C.J."/>
            <person name="Klingler M."/>
            <person name="Lorenzen M."/>
            <person name="Richards S."/>
            <person name="Roth S."/>
            <person name="Schroder R."/>
            <person name="Tautz D."/>
            <person name="Zdobnov E.M."/>
            <person name="Muzny D."/>
            <person name="Gibbs R.A."/>
            <person name="Weinstock G.M."/>
            <person name="Attaway T."/>
            <person name="Bell S."/>
            <person name="Buhay C.J."/>
            <person name="Chandrabose M.N."/>
            <person name="Chavez D."/>
            <person name="Clerk-Blankenburg K.P."/>
            <person name="Cree A."/>
            <person name="Dao M."/>
            <person name="Davis C."/>
            <person name="Chacko J."/>
            <person name="Dinh H."/>
            <person name="Dugan-Rocha S."/>
            <person name="Fowler G."/>
            <person name="Garner T.T."/>
            <person name="Garnes J."/>
            <person name="Gnirke A."/>
            <person name="Hawes A."/>
            <person name="Hernandez J."/>
            <person name="Hines S."/>
            <person name="Holder M."/>
            <person name="Hume J."/>
            <person name="Jhangiani S.N."/>
            <person name="Joshi V."/>
            <person name="Khan Z.M."/>
            <person name="Jackson L."/>
            <person name="Kovar C."/>
            <person name="Kowis A."/>
            <person name="Lee S."/>
            <person name="Lewis L.R."/>
            <person name="Margolis J."/>
            <person name="Morgan M."/>
            <person name="Nazareth L.V."/>
            <person name="Nguyen N."/>
            <person name="Okwuonu G."/>
            <person name="Parker D."/>
            <person name="Richards S."/>
            <person name="Ruiz S.J."/>
            <person name="Santibanez J."/>
            <person name="Savard J."/>
            <person name="Scherer S.E."/>
            <person name="Schneider B."/>
            <person name="Sodergren E."/>
            <person name="Tautz D."/>
            <person name="Vattahil S."/>
            <person name="Villasana D."/>
            <person name="White C.S."/>
            <person name="Wright R."/>
            <person name="Park Y."/>
            <person name="Beeman R.W."/>
            <person name="Lord J."/>
            <person name="Oppert B."/>
            <person name="Lorenzen M."/>
            <person name="Brown S."/>
            <person name="Wang L."/>
            <person name="Savard J."/>
            <person name="Tautz D."/>
            <person name="Richards S."/>
            <person name="Weinstock G."/>
            <person name="Gibbs R.A."/>
            <person name="Liu Y."/>
            <person name="Worley K."/>
            <person name="Weinstock G."/>
            <person name="Elsik C.G."/>
            <person name="Reese J.T."/>
            <person name="Elhaik E."/>
            <person name="Landan G."/>
            <person name="Graur D."/>
            <person name="Arensburger P."/>
            <person name="Atkinson P."/>
            <person name="Beeman R.W."/>
            <person name="Beidler J."/>
            <person name="Brown S.J."/>
            <person name="Demuth J.P."/>
            <person name="Drury D.W."/>
            <person name="Du Y.Z."/>
            <person name="Fujiwara H."/>
            <person name="Lorenzen M."/>
            <person name="Maselli V."/>
            <person name="Osanai M."/>
            <person name="Park Y."/>
            <person name="Robertson H.M."/>
            <person name="Tu Z."/>
            <person name="Wang J.J."/>
            <person name="Wang S."/>
            <person name="Richards S."/>
            <person name="Song H."/>
            <person name="Zhang L."/>
            <person name="Sodergren E."/>
            <person name="Werner D."/>
            <person name="Stanke M."/>
            <person name="Morgenstern B."/>
            <person name="Solovyev V."/>
            <person name="Kosarev P."/>
            <person name="Brown G."/>
            <person name="Chen H.C."/>
            <person name="Ermolaeva O."/>
            <person name="Hlavina W."/>
            <person name="Kapustin Y."/>
            <person name="Kiryutin B."/>
            <person name="Kitts P."/>
            <person name="Maglott D."/>
            <person name="Pruitt K."/>
            <person name="Sapojnikov V."/>
            <person name="Souvorov A."/>
            <person name="Mackey A.J."/>
            <person name="Waterhouse R.M."/>
            <person name="Wyder S."/>
            <person name="Zdobnov E.M."/>
            <person name="Zdobnov E.M."/>
            <person name="Wyder S."/>
            <person name="Kriventseva E.V."/>
            <person name="Kadowaki T."/>
            <person name="Bork P."/>
            <person name="Aranda M."/>
            <person name="Bao R."/>
            <person name="Beermann A."/>
            <person name="Berns N."/>
            <person name="Bolognesi R."/>
            <person name="Bonneton F."/>
            <person name="Bopp D."/>
            <person name="Brown S.J."/>
            <person name="Bucher G."/>
            <person name="Butts T."/>
            <person name="Chaumot A."/>
            <person name="Denell R.E."/>
            <person name="Ferrier D.E."/>
            <person name="Friedrich M."/>
            <person name="Gordon C.M."/>
            <person name="Jindra M."/>
            <person name="Klingler M."/>
            <person name="Lan Q."/>
            <person name="Lattorff H.M."/>
            <person name="Laudet V."/>
            <person name="von Levetsow C."/>
            <person name="Liu Z."/>
            <person name="Lutz R."/>
            <person name="Lynch J.A."/>
            <person name="da Fonseca R.N."/>
            <person name="Posnien N."/>
            <person name="Reuter R."/>
            <person name="Roth S."/>
            <person name="Savard J."/>
            <person name="Schinko J.B."/>
            <person name="Schmitt C."/>
            <person name="Schoppmeier M."/>
            <person name="Schroder R."/>
            <person name="Shippy T.D."/>
            <person name="Simonnet F."/>
            <person name="Marques-Souza H."/>
            <person name="Tautz D."/>
            <person name="Tomoyasu Y."/>
            <person name="Trauner J."/>
            <person name="Van der Zee M."/>
            <person name="Vervoort M."/>
            <person name="Wittkopp N."/>
            <person name="Wimmer E.A."/>
            <person name="Yang X."/>
            <person name="Jones A.K."/>
            <person name="Sattelle D.B."/>
            <person name="Ebert P.R."/>
            <person name="Nelson D."/>
            <person name="Scott J.G."/>
            <person name="Beeman R.W."/>
            <person name="Muthukrishnan S."/>
            <person name="Kramer K.J."/>
            <person name="Arakane Y."/>
            <person name="Beeman R.W."/>
            <person name="Zhu Q."/>
            <person name="Hogenkamp D."/>
            <person name="Dixit R."/>
            <person name="Oppert B."/>
            <person name="Jiang H."/>
            <person name="Zou Z."/>
            <person name="Marshall J."/>
            <person name="Elpidina E."/>
            <person name="Vinokurov K."/>
            <person name="Oppert C."/>
            <person name="Zou Z."/>
            <person name="Evans J."/>
            <person name="Lu Z."/>
            <person name="Zhao P."/>
            <person name="Sumathipala N."/>
            <person name="Altincicek B."/>
            <person name="Vilcinskas A."/>
            <person name="Williams M."/>
            <person name="Hultmark D."/>
            <person name="Hetru C."/>
            <person name="Jiang H."/>
            <person name="Grimmelikhuijzen C.J."/>
            <person name="Hauser F."/>
            <person name="Cazzamali G."/>
            <person name="Williamson M."/>
            <person name="Park Y."/>
            <person name="Li B."/>
            <person name="Tanaka Y."/>
            <person name="Predel R."/>
            <person name="Neupert S."/>
            <person name="Schachtner J."/>
            <person name="Verleyen P."/>
            <person name="Raible F."/>
            <person name="Bork P."/>
            <person name="Friedrich M."/>
            <person name="Walden K.K."/>
            <person name="Robertson H.M."/>
            <person name="Angeli S."/>
            <person name="Foret S."/>
            <person name="Bucher G."/>
            <person name="Schuetz S."/>
            <person name="Maleszka R."/>
            <person name="Wimmer E.A."/>
            <person name="Beeman R.W."/>
            <person name="Lorenzen M."/>
            <person name="Tomoyasu Y."/>
            <person name="Miller S.C."/>
            <person name="Grossmann D."/>
            <person name="Bucher G."/>
        </authorList>
    </citation>
    <scope>NUCLEOTIDE SEQUENCE [LARGE SCALE GENOMIC DNA]</scope>
    <source>
        <strain evidence="2 3">Georgia GA2</strain>
    </source>
</reference>
<organism evidence="2 3">
    <name type="scientific">Tribolium castaneum</name>
    <name type="common">Red flour beetle</name>
    <dbReference type="NCBI Taxonomy" id="7070"/>
    <lineage>
        <taxon>Eukaryota</taxon>
        <taxon>Metazoa</taxon>
        <taxon>Ecdysozoa</taxon>
        <taxon>Arthropoda</taxon>
        <taxon>Hexapoda</taxon>
        <taxon>Insecta</taxon>
        <taxon>Pterygota</taxon>
        <taxon>Neoptera</taxon>
        <taxon>Endopterygota</taxon>
        <taxon>Coleoptera</taxon>
        <taxon>Polyphaga</taxon>
        <taxon>Cucujiformia</taxon>
        <taxon>Tenebrionidae</taxon>
        <taxon>Tenebrionidae incertae sedis</taxon>
        <taxon>Tribolium</taxon>
    </lineage>
</organism>